<proteinExistence type="predicted"/>
<keyword evidence="2" id="KW-1185">Reference proteome</keyword>
<organism evidence="1 2">
    <name type="scientific">Clavispora lusitaniae</name>
    <name type="common">Candida lusitaniae</name>
    <dbReference type="NCBI Taxonomy" id="36911"/>
    <lineage>
        <taxon>Eukaryota</taxon>
        <taxon>Fungi</taxon>
        <taxon>Dikarya</taxon>
        <taxon>Ascomycota</taxon>
        <taxon>Saccharomycotina</taxon>
        <taxon>Pichiomycetes</taxon>
        <taxon>Metschnikowiaceae</taxon>
        <taxon>Clavispora</taxon>
    </lineage>
</organism>
<dbReference type="Proteomes" id="UP000326582">
    <property type="component" value="Chromosome 8"/>
</dbReference>
<keyword evidence="1" id="KW-0687">Ribonucleoprotein</keyword>
<evidence type="ECO:0000313" key="1">
    <source>
        <dbReference type="EMBL" id="QFZ30389.1"/>
    </source>
</evidence>
<reference evidence="2" key="1">
    <citation type="journal article" date="2019" name="MBio">
        <title>Comparative genomics for the elucidation of multidrug resistance (MDR) in Candida lusitaniae.</title>
        <authorList>
            <person name="Kannan A."/>
            <person name="Asner S.A."/>
            <person name="Trachsel E."/>
            <person name="Kelly S."/>
            <person name="Parker J."/>
            <person name="Sanglard D."/>
        </authorList>
    </citation>
    <scope>NUCLEOTIDE SEQUENCE [LARGE SCALE GENOMIC DNA]</scope>
    <source>
        <strain evidence="2">P1</strain>
    </source>
</reference>
<keyword evidence="1" id="KW-0689">Ribosomal protein</keyword>
<accession>A0ACD0WS52</accession>
<name>A0ACD0WS52_CLALS</name>
<protein>
    <submittedName>
        <fullName evidence="1">50S ribosomal protein</fullName>
    </submittedName>
</protein>
<gene>
    <name evidence="1" type="ORF">EJF14_80106</name>
</gene>
<dbReference type="EMBL" id="CP038491">
    <property type="protein sequence ID" value="QFZ30389.1"/>
    <property type="molecule type" value="Genomic_DNA"/>
</dbReference>
<evidence type="ECO:0000313" key="2">
    <source>
        <dbReference type="Proteomes" id="UP000326582"/>
    </source>
</evidence>
<sequence length="258" mass="28291">MIFFFFRLFVWSILASICCTYTRAPRLEPNFSVLQPFLYPMFARQSIVKQLVRNASTKSDRITVQLLQDFEPLGTAGELVRVKPAFMRNFLHVGNKACYITNGPRIPVVERKREPVVTQKVKAPKPTQAAEDPVAESGPAMSLDELSSLFSSMRGKKGTTASSVFQTQETTSVATYSLAELGESLPATYSLSGIEYPLTREALAQVVFNSTGIEVPASVIKVTADGVAVDEIVAPGTFTWSFSAPGDANVLKRKLKVQ</sequence>